<reference evidence="3" key="1">
    <citation type="submission" date="2013-09" db="EMBL/GenBank/DDBJ databases">
        <title>Corchorus olitorius genome sequencing.</title>
        <authorList>
            <person name="Alam M."/>
            <person name="Haque M.S."/>
            <person name="Islam M.S."/>
            <person name="Emdad E.M."/>
            <person name="Islam M.M."/>
            <person name="Ahmed B."/>
            <person name="Halim A."/>
            <person name="Hossen Q.M.M."/>
            <person name="Hossain M.Z."/>
            <person name="Ahmed R."/>
            <person name="Khan M.M."/>
            <person name="Islam R."/>
            <person name="Rashid M.M."/>
            <person name="Khan S.A."/>
            <person name="Rahman M.S."/>
            <person name="Alam M."/>
            <person name="Yahiya A.S."/>
            <person name="Khan M.S."/>
            <person name="Azam M.S."/>
            <person name="Haque T."/>
            <person name="Lashkar M.Z.H."/>
            <person name="Akhand A.I."/>
            <person name="Morshed G."/>
            <person name="Roy S."/>
            <person name="Uddin K.S."/>
            <person name="Rabeya T."/>
            <person name="Hossain A.S."/>
            <person name="Chowdhury A."/>
            <person name="Snigdha A.R."/>
            <person name="Mortoza M.S."/>
            <person name="Matin S.A."/>
            <person name="Hoque S.M.E."/>
            <person name="Islam M.K."/>
            <person name="Roy D.K."/>
            <person name="Haider R."/>
            <person name="Moosa M.M."/>
            <person name="Elias S.M."/>
            <person name="Hasan A.M."/>
            <person name="Jahan S."/>
            <person name="Shafiuddin M."/>
            <person name="Mahmood N."/>
            <person name="Shommy N.S."/>
        </authorList>
    </citation>
    <scope>NUCLEOTIDE SEQUENCE [LARGE SCALE GENOMIC DNA]</scope>
    <source>
        <strain evidence="3">cv. O-4</strain>
    </source>
</reference>
<feature type="coiled-coil region" evidence="1">
    <location>
        <begin position="120"/>
        <end position="147"/>
    </location>
</feature>
<dbReference type="PANTHER" id="PTHR43675">
    <property type="entry name" value="ARSENITE METHYLTRANSFERASE"/>
    <property type="match status" value="1"/>
</dbReference>
<dbReference type="PANTHER" id="PTHR43675:SF10">
    <property type="entry name" value="CYCLOPROPANE FATTY ACID SYNTHASE"/>
    <property type="match status" value="1"/>
</dbReference>
<dbReference type="Pfam" id="PF02353">
    <property type="entry name" value="CMAS"/>
    <property type="match status" value="1"/>
</dbReference>
<evidence type="ECO:0000313" key="2">
    <source>
        <dbReference type="EMBL" id="OMO75751.1"/>
    </source>
</evidence>
<dbReference type="STRING" id="93759.A0A1R3HZS2"/>
<dbReference type="GO" id="GO:0008168">
    <property type="term" value="F:methyltransferase activity"/>
    <property type="evidence" value="ECO:0007669"/>
    <property type="project" value="TreeGrafter"/>
</dbReference>
<dbReference type="InterPro" id="IPR026669">
    <property type="entry name" value="Arsenite_MeTrfase-like"/>
</dbReference>
<organism evidence="2 3">
    <name type="scientific">Corchorus olitorius</name>
    <dbReference type="NCBI Taxonomy" id="93759"/>
    <lineage>
        <taxon>Eukaryota</taxon>
        <taxon>Viridiplantae</taxon>
        <taxon>Streptophyta</taxon>
        <taxon>Embryophyta</taxon>
        <taxon>Tracheophyta</taxon>
        <taxon>Spermatophyta</taxon>
        <taxon>Magnoliopsida</taxon>
        <taxon>eudicotyledons</taxon>
        <taxon>Gunneridae</taxon>
        <taxon>Pentapetalae</taxon>
        <taxon>rosids</taxon>
        <taxon>malvids</taxon>
        <taxon>Malvales</taxon>
        <taxon>Malvaceae</taxon>
        <taxon>Grewioideae</taxon>
        <taxon>Apeibeae</taxon>
        <taxon>Corchorus</taxon>
    </lineage>
</organism>
<comment type="caution">
    <text evidence="2">The sequence shown here is derived from an EMBL/GenBank/DDBJ whole genome shotgun (WGS) entry which is preliminary data.</text>
</comment>
<sequence>MAQLSHSKEAWKSVLLKSFWKYTIQTSFIGRLWLASAKYLFKHILRRNTLTQARRNIARHYDLSNELFESFMDETMQYSCAVFKARISKGHEVLELGCGWGSFAIEAVKRTGCKYTGITLSEEQLKYAEARAKKAGLQDNIKFLLLDYRKLPKTFKYDRIICW</sequence>
<dbReference type="OrthoDB" id="1001528at2759"/>
<dbReference type="CDD" id="cd02440">
    <property type="entry name" value="AdoMet_MTases"/>
    <property type="match status" value="1"/>
</dbReference>
<dbReference type="Gene3D" id="3.40.50.150">
    <property type="entry name" value="Vaccinia Virus protein VP39"/>
    <property type="match status" value="1"/>
</dbReference>
<evidence type="ECO:0000313" key="3">
    <source>
        <dbReference type="Proteomes" id="UP000187203"/>
    </source>
</evidence>
<evidence type="ECO:0000256" key="1">
    <source>
        <dbReference type="SAM" id="Coils"/>
    </source>
</evidence>
<dbReference type="InterPro" id="IPR029063">
    <property type="entry name" value="SAM-dependent_MTases_sf"/>
</dbReference>
<dbReference type="SUPFAM" id="SSF53335">
    <property type="entry name" value="S-adenosyl-L-methionine-dependent methyltransferases"/>
    <property type="match status" value="1"/>
</dbReference>
<dbReference type="AlphaFoldDB" id="A0A1R3HZS2"/>
<keyword evidence="3" id="KW-1185">Reference proteome</keyword>
<accession>A0A1R3HZS2</accession>
<protein>
    <submittedName>
        <fullName evidence="2">Mycolic acid cyclopropane synthase</fullName>
    </submittedName>
</protein>
<proteinExistence type="predicted"/>
<dbReference type="EMBL" id="AWUE01019164">
    <property type="protein sequence ID" value="OMO75751.1"/>
    <property type="molecule type" value="Genomic_DNA"/>
</dbReference>
<dbReference type="Proteomes" id="UP000187203">
    <property type="component" value="Unassembled WGS sequence"/>
</dbReference>
<keyword evidence="1" id="KW-0175">Coiled coil</keyword>
<name>A0A1R3HZS2_9ROSI</name>
<gene>
    <name evidence="2" type="ORF">COLO4_25897</name>
</gene>